<evidence type="ECO:0000259" key="7">
    <source>
        <dbReference type="PROSITE" id="PS50893"/>
    </source>
</evidence>
<protein>
    <submittedName>
        <fullName evidence="8">Aliphatic sulfonates import ATP-binding protein SsuB</fullName>
    </submittedName>
</protein>
<evidence type="ECO:0000256" key="5">
    <source>
        <dbReference type="ARBA" id="ARBA00022967"/>
    </source>
</evidence>
<evidence type="ECO:0000256" key="3">
    <source>
        <dbReference type="ARBA" id="ARBA00022741"/>
    </source>
</evidence>
<evidence type="ECO:0000256" key="1">
    <source>
        <dbReference type="ARBA" id="ARBA00022448"/>
    </source>
</evidence>
<dbReference type="Proteomes" id="UP000600547">
    <property type="component" value="Unassembled WGS sequence"/>
</dbReference>
<dbReference type="GO" id="GO:0016887">
    <property type="term" value="F:ATP hydrolysis activity"/>
    <property type="evidence" value="ECO:0007669"/>
    <property type="project" value="InterPro"/>
</dbReference>
<dbReference type="InterPro" id="IPR017871">
    <property type="entry name" value="ABC_transporter-like_CS"/>
</dbReference>
<sequence length="241" mass="25850">MTAAPTLTAALASAGVPIELRDLSAAYGEHVILRDLTLSVTPGERVALVGASGGGKTTLLRALAGLIPTQGTLHIGTGAPVRTRVMFQEDRLLPWLGALDNVALGLARPERHRAARALRDVGLAGRERAYPHELSGGQRQRVALARALAHRPDLLLLDEPFGALDALTRADMHGLLDTLLTDTGATTLLVTHDLDEALKLTDRVLLLRAGQVALDLPVPLPRPRRRLDTEPLRAQLETQLH</sequence>
<dbReference type="AlphaFoldDB" id="A0A8H9L7V5"/>
<dbReference type="PROSITE" id="PS00211">
    <property type="entry name" value="ABC_TRANSPORTER_1"/>
    <property type="match status" value="1"/>
</dbReference>
<dbReference type="PANTHER" id="PTHR42788:SF17">
    <property type="entry name" value="ALIPHATIC SULFONATES IMPORT ATP-BINDING PROTEIN SSUB"/>
    <property type="match status" value="1"/>
</dbReference>
<comment type="caution">
    <text evidence="8">The sequence shown here is derived from an EMBL/GenBank/DDBJ whole genome shotgun (WGS) entry which is preliminary data.</text>
</comment>
<dbReference type="Gene3D" id="3.40.50.300">
    <property type="entry name" value="P-loop containing nucleotide triphosphate hydrolases"/>
    <property type="match status" value="1"/>
</dbReference>
<proteinExistence type="predicted"/>
<dbReference type="InterPro" id="IPR050166">
    <property type="entry name" value="ABC_transporter_ATP-bind"/>
</dbReference>
<feature type="domain" description="ABC transporter" evidence="7">
    <location>
        <begin position="18"/>
        <end position="234"/>
    </location>
</feature>
<dbReference type="RefSeq" id="WP_110828482.1">
    <property type="nucleotide sequence ID" value="NZ_BMQG01000026.1"/>
</dbReference>
<evidence type="ECO:0000256" key="6">
    <source>
        <dbReference type="ARBA" id="ARBA00023136"/>
    </source>
</evidence>
<accession>A0A8H9L7V5</accession>
<evidence type="ECO:0000256" key="4">
    <source>
        <dbReference type="ARBA" id="ARBA00022840"/>
    </source>
</evidence>
<dbReference type="SUPFAM" id="SSF52540">
    <property type="entry name" value="P-loop containing nucleoside triphosphate hydrolases"/>
    <property type="match status" value="1"/>
</dbReference>
<keyword evidence="2" id="KW-1003">Cell membrane</keyword>
<dbReference type="GO" id="GO:0005524">
    <property type="term" value="F:ATP binding"/>
    <property type="evidence" value="ECO:0007669"/>
    <property type="project" value="UniProtKB-KW"/>
</dbReference>
<organism evidence="8 9">
    <name type="scientific">Deinococcus arenae</name>
    <dbReference type="NCBI Taxonomy" id="1452751"/>
    <lineage>
        <taxon>Bacteria</taxon>
        <taxon>Thermotogati</taxon>
        <taxon>Deinococcota</taxon>
        <taxon>Deinococci</taxon>
        <taxon>Deinococcales</taxon>
        <taxon>Deinococcaceae</taxon>
        <taxon>Deinococcus</taxon>
    </lineage>
</organism>
<dbReference type="InterPro" id="IPR027417">
    <property type="entry name" value="P-loop_NTPase"/>
</dbReference>
<keyword evidence="4 8" id="KW-0067">ATP-binding</keyword>
<keyword evidence="6" id="KW-0472">Membrane</keyword>
<name>A0A8H9L7V5_9DEIO</name>
<dbReference type="InterPro" id="IPR003593">
    <property type="entry name" value="AAA+_ATPase"/>
</dbReference>
<dbReference type="SMART" id="SM00382">
    <property type="entry name" value="AAA"/>
    <property type="match status" value="1"/>
</dbReference>
<keyword evidence="5" id="KW-1278">Translocase</keyword>
<evidence type="ECO:0000313" key="8">
    <source>
        <dbReference type="EMBL" id="GGM58586.1"/>
    </source>
</evidence>
<reference evidence="9" key="1">
    <citation type="journal article" date="2019" name="Int. J. Syst. Evol. Microbiol.">
        <title>The Global Catalogue of Microorganisms (GCM) 10K type strain sequencing project: providing services to taxonomists for standard genome sequencing and annotation.</title>
        <authorList>
            <consortium name="The Broad Institute Genomics Platform"/>
            <consortium name="The Broad Institute Genome Sequencing Center for Infectious Disease"/>
            <person name="Wu L."/>
            <person name="Ma J."/>
        </authorList>
    </citation>
    <scope>NUCLEOTIDE SEQUENCE [LARGE SCALE GENOMIC DNA]</scope>
    <source>
        <strain evidence="9">JCM 31047</strain>
    </source>
</reference>
<dbReference type="InterPro" id="IPR003439">
    <property type="entry name" value="ABC_transporter-like_ATP-bd"/>
</dbReference>
<keyword evidence="3" id="KW-0547">Nucleotide-binding</keyword>
<gene>
    <name evidence="8" type="primary">ssuB</name>
    <name evidence="8" type="ORF">GCM10008956_37700</name>
</gene>
<evidence type="ECO:0000313" key="9">
    <source>
        <dbReference type="Proteomes" id="UP000600547"/>
    </source>
</evidence>
<dbReference type="PANTHER" id="PTHR42788">
    <property type="entry name" value="TAURINE IMPORT ATP-BINDING PROTEIN-RELATED"/>
    <property type="match status" value="1"/>
</dbReference>
<dbReference type="PROSITE" id="PS50893">
    <property type="entry name" value="ABC_TRANSPORTER_2"/>
    <property type="match status" value="1"/>
</dbReference>
<keyword evidence="1" id="KW-0813">Transport</keyword>
<evidence type="ECO:0000256" key="2">
    <source>
        <dbReference type="ARBA" id="ARBA00022475"/>
    </source>
</evidence>
<keyword evidence="9" id="KW-1185">Reference proteome</keyword>
<dbReference type="Pfam" id="PF00005">
    <property type="entry name" value="ABC_tran"/>
    <property type="match status" value="1"/>
</dbReference>
<dbReference type="EMBL" id="BMQG01000026">
    <property type="protein sequence ID" value="GGM58586.1"/>
    <property type="molecule type" value="Genomic_DNA"/>
</dbReference>